<comment type="caution">
    <text evidence="1">The sequence shown here is derived from an EMBL/GenBank/DDBJ whole genome shotgun (WGS) entry which is preliminary data.</text>
</comment>
<dbReference type="AlphaFoldDB" id="A0A9D4FV33"/>
<accession>A0A9D4FV33</accession>
<gene>
    <name evidence="1" type="ORF">DPMN_156906</name>
</gene>
<name>A0A9D4FV33_DREPO</name>
<proteinExistence type="predicted"/>
<reference evidence="1" key="2">
    <citation type="submission" date="2020-11" db="EMBL/GenBank/DDBJ databases">
        <authorList>
            <person name="McCartney M.A."/>
            <person name="Auch B."/>
            <person name="Kono T."/>
            <person name="Mallez S."/>
            <person name="Becker A."/>
            <person name="Gohl D.M."/>
            <person name="Silverstein K.A.T."/>
            <person name="Koren S."/>
            <person name="Bechman K.B."/>
            <person name="Herman A."/>
            <person name="Abrahante J.E."/>
            <person name="Garbe J."/>
        </authorList>
    </citation>
    <scope>NUCLEOTIDE SEQUENCE</scope>
    <source>
        <strain evidence="1">Duluth1</strain>
        <tissue evidence="1">Whole animal</tissue>
    </source>
</reference>
<protein>
    <submittedName>
        <fullName evidence="1">Uncharacterized protein</fullName>
    </submittedName>
</protein>
<dbReference type="EMBL" id="JAIWYP010000007">
    <property type="protein sequence ID" value="KAH3803205.1"/>
    <property type="molecule type" value="Genomic_DNA"/>
</dbReference>
<evidence type="ECO:0000313" key="2">
    <source>
        <dbReference type="Proteomes" id="UP000828390"/>
    </source>
</evidence>
<keyword evidence="2" id="KW-1185">Reference proteome</keyword>
<organism evidence="1 2">
    <name type="scientific">Dreissena polymorpha</name>
    <name type="common">Zebra mussel</name>
    <name type="synonym">Mytilus polymorpha</name>
    <dbReference type="NCBI Taxonomy" id="45954"/>
    <lineage>
        <taxon>Eukaryota</taxon>
        <taxon>Metazoa</taxon>
        <taxon>Spiralia</taxon>
        <taxon>Lophotrochozoa</taxon>
        <taxon>Mollusca</taxon>
        <taxon>Bivalvia</taxon>
        <taxon>Autobranchia</taxon>
        <taxon>Heteroconchia</taxon>
        <taxon>Euheterodonta</taxon>
        <taxon>Imparidentia</taxon>
        <taxon>Neoheterodontei</taxon>
        <taxon>Myida</taxon>
        <taxon>Dreissenoidea</taxon>
        <taxon>Dreissenidae</taxon>
        <taxon>Dreissena</taxon>
    </lineage>
</organism>
<sequence>MMGRFSTRPEMASGNTVLLSQGGLFTYYCYCCCCCCCYCYCYYYDYYYDYYYYYYDDDADDADDADDDEVFDDDFKRGDWITIRI</sequence>
<dbReference type="Proteomes" id="UP000828390">
    <property type="component" value="Unassembled WGS sequence"/>
</dbReference>
<reference evidence="1" key="1">
    <citation type="journal article" date="2019" name="bioRxiv">
        <title>The Genome of the Zebra Mussel, Dreissena polymorpha: A Resource for Invasive Species Research.</title>
        <authorList>
            <person name="McCartney M.A."/>
            <person name="Auch B."/>
            <person name="Kono T."/>
            <person name="Mallez S."/>
            <person name="Zhang Y."/>
            <person name="Obille A."/>
            <person name="Becker A."/>
            <person name="Abrahante J.E."/>
            <person name="Garbe J."/>
            <person name="Badalamenti J.P."/>
            <person name="Herman A."/>
            <person name="Mangelson H."/>
            <person name="Liachko I."/>
            <person name="Sullivan S."/>
            <person name="Sone E.D."/>
            <person name="Koren S."/>
            <person name="Silverstein K.A.T."/>
            <person name="Beckman K.B."/>
            <person name="Gohl D.M."/>
        </authorList>
    </citation>
    <scope>NUCLEOTIDE SEQUENCE</scope>
    <source>
        <strain evidence="1">Duluth1</strain>
        <tissue evidence="1">Whole animal</tissue>
    </source>
</reference>
<evidence type="ECO:0000313" key="1">
    <source>
        <dbReference type="EMBL" id="KAH3803205.1"/>
    </source>
</evidence>